<comment type="similarity">
    <text evidence="1">Belongs to the class I-like SAM-binding methyltransferase superfamily. NNMT/PNMT/TEMT family.</text>
</comment>
<dbReference type="InterPro" id="IPR029063">
    <property type="entry name" value="SAM-dependent_MTases_sf"/>
</dbReference>
<evidence type="ECO:0000256" key="4">
    <source>
        <dbReference type="ARBA" id="ARBA00022691"/>
    </source>
</evidence>
<dbReference type="Gene3D" id="3.40.50.150">
    <property type="entry name" value="Vaccinia Virus protein VP39"/>
    <property type="match status" value="2"/>
</dbReference>
<sequence>MLTSASSALTIHVESSKAWKTWQMSFLEAHSVVVKCERTCGIQDGTEYKTGRERKKIGGAKDRKVLWENSITKSDICYWTQSLQAGLFLNVLCSEMNLDKACSLLLGSLVLEALKGHIEGDILIDVSHGSMVHHLFAACDFFKHIIVLKFRDRCIMELKRWVDSRTGAFDWSHITKVHVEIKESSEKTQERENKMRSALQHVVKCDLKKENMMHPIVLPLADCVLTVSLLDSISKDKDEYIKYIRKFSGLLKPGGHFILIGFIEATYATIGKDKIHLLKYDEDFVRKTLVDAGFSIDNCKIKTRTAVSDLIDYKAMIFIAARKDKDRVGFRETRLSQKSSRVKSANYLEKSGATETRNPMQVNGEAYSAFNACNQGHIEGDILIDVSHGSMVHHLFAACDFFKHIIVLKFRDRCIMELKRWVDSRTGAFDWSHITKVHVEIKESSEKTQERENKMRSALQHVVKCDLKKENMMHPIVLPLADCVLTVSLLDSISKDKDEYIKYIRKFSGLLKPGGHFILIGFIEATYATIGKDKIHLLKYDEDFVRKTLVDAGFSIDNCKIKTRTAVSDLIDYKAMIFIAARKDKV</sequence>
<reference evidence="5" key="1">
    <citation type="submission" date="2023-07" db="EMBL/GenBank/DDBJ databases">
        <authorList>
            <person name="Stuckert A."/>
        </authorList>
    </citation>
    <scope>NUCLEOTIDE SEQUENCE</scope>
</reference>
<keyword evidence="6" id="KW-1185">Reference proteome</keyword>
<gene>
    <name evidence="5" type="ORF">RIMI_LOCUS19485482</name>
</gene>
<evidence type="ECO:0000313" key="6">
    <source>
        <dbReference type="Proteomes" id="UP001176940"/>
    </source>
</evidence>
<keyword evidence="2" id="KW-0489">Methyltransferase</keyword>
<name>A0ABN9MD42_9NEOB</name>
<evidence type="ECO:0000256" key="1">
    <source>
        <dbReference type="ARBA" id="ARBA00007996"/>
    </source>
</evidence>
<keyword evidence="3" id="KW-0808">Transferase</keyword>
<dbReference type="InterPro" id="IPR000940">
    <property type="entry name" value="NNMT_TEMT_trans"/>
</dbReference>
<comment type="caution">
    <text evidence="5">The sequence shown here is derived from an EMBL/GenBank/DDBJ whole genome shotgun (WGS) entry which is preliminary data.</text>
</comment>
<dbReference type="PANTHER" id="PTHR10867">
    <property type="entry name" value="NNMT/PNMT/TEMT FAMILY MEMBER"/>
    <property type="match status" value="1"/>
</dbReference>
<evidence type="ECO:0000256" key="2">
    <source>
        <dbReference type="ARBA" id="ARBA00022603"/>
    </source>
</evidence>
<dbReference type="Pfam" id="PF01234">
    <property type="entry name" value="NNMT_PNMT_TEMT"/>
    <property type="match status" value="2"/>
</dbReference>
<dbReference type="SUPFAM" id="SSF53335">
    <property type="entry name" value="S-adenosyl-L-methionine-dependent methyltransferases"/>
    <property type="match status" value="2"/>
</dbReference>
<dbReference type="PROSITE" id="PS51681">
    <property type="entry name" value="SAM_MT_NNMT_PNMT_TEMT"/>
    <property type="match status" value="2"/>
</dbReference>
<evidence type="ECO:0000313" key="5">
    <source>
        <dbReference type="EMBL" id="CAJ0964686.1"/>
    </source>
</evidence>
<proteinExistence type="inferred from homology"/>
<evidence type="ECO:0000256" key="3">
    <source>
        <dbReference type="ARBA" id="ARBA00022679"/>
    </source>
</evidence>
<protein>
    <submittedName>
        <fullName evidence="5">Uncharacterized protein</fullName>
    </submittedName>
</protein>
<organism evidence="5 6">
    <name type="scientific">Ranitomeya imitator</name>
    <name type="common">mimic poison frog</name>
    <dbReference type="NCBI Taxonomy" id="111125"/>
    <lineage>
        <taxon>Eukaryota</taxon>
        <taxon>Metazoa</taxon>
        <taxon>Chordata</taxon>
        <taxon>Craniata</taxon>
        <taxon>Vertebrata</taxon>
        <taxon>Euteleostomi</taxon>
        <taxon>Amphibia</taxon>
        <taxon>Batrachia</taxon>
        <taxon>Anura</taxon>
        <taxon>Neobatrachia</taxon>
        <taxon>Hyloidea</taxon>
        <taxon>Dendrobatidae</taxon>
        <taxon>Dendrobatinae</taxon>
        <taxon>Ranitomeya</taxon>
    </lineage>
</organism>
<dbReference type="PANTHER" id="PTHR10867:SF32">
    <property type="entry name" value="NICOTINAMIDE N-METHYLTRANSFERASE"/>
    <property type="match status" value="1"/>
</dbReference>
<accession>A0ABN9MD42</accession>
<keyword evidence="4" id="KW-0949">S-adenosyl-L-methionine</keyword>
<dbReference type="Proteomes" id="UP001176940">
    <property type="component" value="Unassembled WGS sequence"/>
</dbReference>
<dbReference type="EMBL" id="CAUEEQ010062346">
    <property type="protein sequence ID" value="CAJ0964686.1"/>
    <property type="molecule type" value="Genomic_DNA"/>
</dbReference>